<evidence type="ECO:0000256" key="2">
    <source>
        <dbReference type="ARBA" id="ARBA00022692"/>
    </source>
</evidence>
<comment type="subcellular location">
    <subcellularLocation>
        <location evidence="1">Membrane</location>
        <topology evidence="1">Multi-pass membrane protein</topology>
    </subcellularLocation>
</comment>
<dbReference type="NCBIfam" id="NF008977">
    <property type="entry name" value="PRK12324.1-2"/>
    <property type="match status" value="1"/>
</dbReference>
<evidence type="ECO:0000256" key="5">
    <source>
        <dbReference type="SAM" id="Phobius"/>
    </source>
</evidence>
<name>A0A1F6CCY5_HANXR</name>
<dbReference type="InterPro" id="IPR044878">
    <property type="entry name" value="UbiA_sf"/>
</dbReference>
<reference evidence="6 7" key="1">
    <citation type="journal article" date="2016" name="Nat. Commun.">
        <title>Thousands of microbial genomes shed light on interconnected biogeochemical processes in an aquifer system.</title>
        <authorList>
            <person name="Anantharaman K."/>
            <person name="Brown C.T."/>
            <person name="Hug L.A."/>
            <person name="Sharon I."/>
            <person name="Castelle C.J."/>
            <person name="Probst A.J."/>
            <person name="Thomas B.C."/>
            <person name="Singh A."/>
            <person name="Wilkins M.J."/>
            <person name="Karaoz U."/>
            <person name="Brodie E.L."/>
            <person name="Williams K.H."/>
            <person name="Hubbard S.S."/>
            <person name="Banfield J.F."/>
        </authorList>
    </citation>
    <scope>NUCLEOTIDE SEQUENCE [LARGE SCALE GENOMIC DNA]</scope>
    <source>
        <strain evidence="7">RIFCSPLOWO2_12_FULL_64_10</strain>
    </source>
</reference>
<feature type="transmembrane region" description="Helical" evidence="5">
    <location>
        <begin position="275"/>
        <end position="292"/>
    </location>
</feature>
<feature type="transmembrane region" description="Helical" evidence="5">
    <location>
        <begin position="235"/>
        <end position="254"/>
    </location>
</feature>
<keyword evidence="2 5" id="KW-0812">Transmembrane</keyword>
<comment type="caution">
    <text evidence="6">The sequence shown here is derived from an EMBL/GenBank/DDBJ whole genome shotgun (WGS) entry which is preliminary data.</text>
</comment>
<proteinExistence type="predicted"/>
<evidence type="ECO:0000256" key="4">
    <source>
        <dbReference type="ARBA" id="ARBA00023136"/>
    </source>
</evidence>
<dbReference type="InterPro" id="IPR039653">
    <property type="entry name" value="Prenyltransferase"/>
</dbReference>
<evidence type="ECO:0000256" key="1">
    <source>
        <dbReference type="ARBA" id="ARBA00004141"/>
    </source>
</evidence>
<dbReference type="NCBIfam" id="NF008978">
    <property type="entry name" value="PRK12324.1-4"/>
    <property type="match status" value="1"/>
</dbReference>
<protein>
    <recommendedName>
        <fullName evidence="8">Phosphoribose diphosphate--decaprenyl-phosphate phosphoribosyltransferase</fullName>
    </recommendedName>
</protein>
<accession>A0A1F6CCY5</accession>
<evidence type="ECO:0008006" key="8">
    <source>
        <dbReference type="Google" id="ProtNLM"/>
    </source>
</evidence>
<dbReference type="Pfam" id="PF01040">
    <property type="entry name" value="UbiA"/>
    <property type="match status" value="1"/>
</dbReference>
<dbReference type="GO" id="GO:0009247">
    <property type="term" value="P:glycolipid biosynthetic process"/>
    <property type="evidence" value="ECO:0007669"/>
    <property type="project" value="TreeGrafter"/>
</dbReference>
<dbReference type="PANTHER" id="PTHR11048">
    <property type="entry name" value="PRENYLTRANSFERASES"/>
    <property type="match status" value="1"/>
</dbReference>
<evidence type="ECO:0000256" key="3">
    <source>
        <dbReference type="ARBA" id="ARBA00022989"/>
    </source>
</evidence>
<gene>
    <name evidence="6" type="ORF">A3F84_03475</name>
</gene>
<dbReference type="InterPro" id="IPR000537">
    <property type="entry name" value="UbiA_prenyltransferase"/>
</dbReference>
<feature type="transmembrane region" description="Helical" evidence="5">
    <location>
        <begin position="40"/>
        <end position="63"/>
    </location>
</feature>
<sequence length="294" mass="32988">MACQGFYLLKAMRPQQWVKNLLVFAGVLFAKRLFDPDRLLVASAAFGLFCVASGGIYVINDLLDLKQDRHHPDKRLRPLASGRLKVPVAIVGGGLALLVSLWGAFCLHPAFGGIVGLYVAQNLLYSKYLKHVVILDVMLIGFGFVLRAVSGAVAVDVEVSSWLILCTFLLALFLGFSKRRQEIVRLKEAGEVHRSVLTEYSPQFLDTMIGIVTAATLMSYALYTTSEQTVQKFHTRHLILTIPFVLYGIFRYLYLMHRQEKGDNPTEVLLRDPAMRVNVLLWVLAVVGIIYFRL</sequence>
<dbReference type="PANTHER" id="PTHR11048:SF5">
    <property type="entry name" value="DECAPRENYL-PHOSPHATE PHOSPHORIBOSYLTRANSFERASE"/>
    <property type="match status" value="1"/>
</dbReference>
<dbReference type="GO" id="GO:0005886">
    <property type="term" value="C:plasma membrane"/>
    <property type="evidence" value="ECO:0007669"/>
    <property type="project" value="TreeGrafter"/>
</dbReference>
<feature type="transmembrane region" description="Helical" evidence="5">
    <location>
        <begin position="132"/>
        <end position="153"/>
    </location>
</feature>
<keyword evidence="4 5" id="KW-0472">Membrane</keyword>
<dbReference type="EMBL" id="MFKF01000283">
    <property type="protein sequence ID" value="OGG46847.1"/>
    <property type="molecule type" value="Genomic_DNA"/>
</dbReference>
<dbReference type="AlphaFoldDB" id="A0A1F6CCY5"/>
<feature type="transmembrane region" description="Helical" evidence="5">
    <location>
        <begin position="159"/>
        <end position="177"/>
    </location>
</feature>
<dbReference type="Gene3D" id="1.10.357.140">
    <property type="entry name" value="UbiA prenyltransferase"/>
    <property type="match status" value="1"/>
</dbReference>
<organism evidence="6 7">
    <name type="scientific">Handelsmanbacteria sp. (strain RIFCSPLOWO2_12_FULL_64_10)</name>
    <dbReference type="NCBI Taxonomy" id="1817868"/>
    <lineage>
        <taxon>Bacteria</taxon>
        <taxon>Candidatus Handelsmaniibacteriota</taxon>
    </lineage>
</organism>
<evidence type="ECO:0000313" key="7">
    <source>
        <dbReference type="Proteomes" id="UP000178606"/>
    </source>
</evidence>
<dbReference type="GO" id="GO:0016765">
    <property type="term" value="F:transferase activity, transferring alkyl or aryl (other than methyl) groups"/>
    <property type="evidence" value="ECO:0007669"/>
    <property type="project" value="InterPro"/>
</dbReference>
<evidence type="ECO:0000313" key="6">
    <source>
        <dbReference type="EMBL" id="OGG46847.1"/>
    </source>
</evidence>
<feature type="transmembrane region" description="Helical" evidence="5">
    <location>
        <begin position="108"/>
        <end position="125"/>
    </location>
</feature>
<dbReference type="CDD" id="cd13963">
    <property type="entry name" value="PT_UbiA_2"/>
    <property type="match status" value="1"/>
</dbReference>
<feature type="transmembrane region" description="Helical" evidence="5">
    <location>
        <begin position="204"/>
        <end position="223"/>
    </location>
</feature>
<dbReference type="Proteomes" id="UP000178606">
    <property type="component" value="Unassembled WGS sequence"/>
</dbReference>
<keyword evidence="3 5" id="KW-1133">Transmembrane helix</keyword>